<feature type="region of interest" description="Disordered" evidence="1">
    <location>
        <begin position="467"/>
        <end position="488"/>
    </location>
</feature>
<dbReference type="HOGENOM" id="CLU_538722_0_0_1"/>
<keyword evidence="3" id="KW-1185">Reference proteome</keyword>
<dbReference type="Pfam" id="PF20414">
    <property type="entry name" value="DUF6698"/>
    <property type="match status" value="1"/>
</dbReference>
<dbReference type="EMBL" id="KN819882">
    <property type="protein sequence ID" value="KIJ07471.1"/>
    <property type="molecule type" value="Genomic_DNA"/>
</dbReference>
<feature type="compositionally biased region" description="Acidic residues" evidence="1">
    <location>
        <begin position="12"/>
        <end position="22"/>
    </location>
</feature>
<name>A0A0C9TJF2_PAXIN</name>
<proteinExistence type="predicted"/>
<dbReference type="OrthoDB" id="2685191at2759"/>
<organism evidence="2 3">
    <name type="scientific">Paxillus involutus ATCC 200175</name>
    <dbReference type="NCBI Taxonomy" id="664439"/>
    <lineage>
        <taxon>Eukaryota</taxon>
        <taxon>Fungi</taxon>
        <taxon>Dikarya</taxon>
        <taxon>Basidiomycota</taxon>
        <taxon>Agaricomycotina</taxon>
        <taxon>Agaricomycetes</taxon>
        <taxon>Agaricomycetidae</taxon>
        <taxon>Boletales</taxon>
        <taxon>Paxilineae</taxon>
        <taxon>Paxillaceae</taxon>
        <taxon>Paxillus</taxon>
    </lineage>
</organism>
<reference evidence="3" key="2">
    <citation type="submission" date="2015-01" db="EMBL/GenBank/DDBJ databases">
        <title>Evolutionary Origins and Diversification of the Mycorrhizal Mutualists.</title>
        <authorList>
            <consortium name="DOE Joint Genome Institute"/>
            <consortium name="Mycorrhizal Genomics Consortium"/>
            <person name="Kohler A."/>
            <person name="Kuo A."/>
            <person name="Nagy L.G."/>
            <person name="Floudas D."/>
            <person name="Copeland A."/>
            <person name="Barry K.W."/>
            <person name="Cichocki N."/>
            <person name="Veneault-Fourrey C."/>
            <person name="LaButti K."/>
            <person name="Lindquist E.A."/>
            <person name="Lipzen A."/>
            <person name="Lundell T."/>
            <person name="Morin E."/>
            <person name="Murat C."/>
            <person name="Riley R."/>
            <person name="Ohm R."/>
            <person name="Sun H."/>
            <person name="Tunlid A."/>
            <person name="Henrissat B."/>
            <person name="Grigoriev I.V."/>
            <person name="Hibbett D.S."/>
            <person name="Martin F."/>
        </authorList>
    </citation>
    <scope>NUCLEOTIDE SEQUENCE [LARGE SCALE GENOMIC DNA]</scope>
    <source>
        <strain evidence="3">ATCC 200175</strain>
    </source>
</reference>
<evidence type="ECO:0000313" key="2">
    <source>
        <dbReference type="EMBL" id="KIJ07471.1"/>
    </source>
</evidence>
<feature type="region of interest" description="Disordered" evidence="1">
    <location>
        <begin position="1"/>
        <end position="35"/>
    </location>
</feature>
<reference evidence="2 3" key="1">
    <citation type="submission" date="2014-06" db="EMBL/GenBank/DDBJ databases">
        <authorList>
            <consortium name="DOE Joint Genome Institute"/>
            <person name="Kuo A."/>
            <person name="Kohler A."/>
            <person name="Nagy L.G."/>
            <person name="Floudas D."/>
            <person name="Copeland A."/>
            <person name="Barry K.W."/>
            <person name="Cichocki N."/>
            <person name="Veneault-Fourrey C."/>
            <person name="LaButti K."/>
            <person name="Lindquist E.A."/>
            <person name="Lipzen A."/>
            <person name="Lundell T."/>
            <person name="Morin E."/>
            <person name="Murat C."/>
            <person name="Sun H."/>
            <person name="Tunlid A."/>
            <person name="Henrissat B."/>
            <person name="Grigoriev I.V."/>
            <person name="Hibbett D.S."/>
            <person name="Martin F."/>
            <person name="Nordberg H.P."/>
            <person name="Cantor M.N."/>
            <person name="Hua S.X."/>
        </authorList>
    </citation>
    <scope>NUCLEOTIDE SEQUENCE [LARGE SCALE GENOMIC DNA]</scope>
    <source>
        <strain evidence="2 3">ATCC 200175</strain>
    </source>
</reference>
<dbReference type="Proteomes" id="UP000053647">
    <property type="component" value="Unassembled WGS sequence"/>
</dbReference>
<evidence type="ECO:0000256" key="1">
    <source>
        <dbReference type="SAM" id="MobiDB-lite"/>
    </source>
</evidence>
<dbReference type="InterPro" id="IPR046521">
    <property type="entry name" value="DUF6698"/>
</dbReference>
<dbReference type="AlphaFoldDB" id="A0A0C9TJF2"/>
<feature type="region of interest" description="Disordered" evidence="1">
    <location>
        <begin position="297"/>
        <end position="319"/>
    </location>
</feature>
<accession>A0A0C9TJF2</accession>
<gene>
    <name evidence="2" type="ORF">PAXINDRAFT_19344</name>
</gene>
<protein>
    <submittedName>
        <fullName evidence="2">Unplaced genomic scaffold PAXINscaffold_560, whole genome shotgun sequence</fullName>
    </submittedName>
</protein>
<sequence>MVEDFTRALDGVGDDSDGDEGVTDPGSASHGADAGGLATNVFRELDEMRRVMAVPPPDANAADLRKALGNAQLAYTRIWQDLDGVRTEYNKLQNQLAPRTRACACKSMAASGPLDNAITTVAKKYALLSLGPYEAKATAYAAEIYLMLPITLQTQVIKYEQFEHLNVDDPYTPLAPILFEDPNKTDVQGLFKNKVLTQMACVLYFGKGFLTGKKCGGPPGRGKKLGAMTTTEGMIATCCTFARFLLSGDEEFSSTRSQTGIPYEKDFKLYVDMLQKPTNKEWSLGVINHFNDAVFGGDQKAPGPPQQAADVDVDDPAEAQPKSWEDNVLAQLGDFVGGSGGVNSNSLAIVNHSSSAATPLSFNHPIQPAAAANPNFPNQLSNIAMNPLSITGARAPGDIFSISGNIQMVARAAIPVVSVPTMSATSKVQIPLSNLSLSSQSSLSTTDSESPVIVPAIVPALVSIPSAKAPRSKKGKNTDQAQASVVEEMTGVPVRATCSKVKPKRP</sequence>
<evidence type="ECO:0000313" key="3">
    <source>
        <dbReference type="Proteomes" id="UP000053647"/>
    </source>
</evidence>